<sequence length="107" mass="11213">MPAFLPWVLAAFFGGLRYVAGSLAVQVLVGLGVGLVTYTGMDISLAYLKQQAIQALGGLPAEVIGALGYAKVGVFINIVTSAMVARMTMTMIRTASGALAVKRFFKL</sequence>
<evidence type="ECO:0008006" key="4">
    <source>
        <dbReference type="Google" id="ProtNLM"/>
    </source>
</evidence>
<keyword evidence="1" id="KW-0812">Transmembrane</keyword>
<dbReference type="EMBL" id="JACIFZ010000013">
    <property type="protein sequence ID" value="MBB4225608.1"/>
    <property type="molecule type" value="Genomic_DNA"/>
</dbReference>
<dbReference type="InterPro" id="IPR019670">
    <property type="entry name" value="DUF2523"/>
</dbReference>
<dbReference type="RefSeq" id="WP_184642341.1">
    <property type="nucleotide sequence ID" value="NZ_JACIFZ010000013.1"/>
</dbReference>
<keyword evidence="1" id="KW-1133">Transmembrane helix</keyword>
<organism evidence="2 3">
    <name type="scientific">Variovorax guangxiensis</name>
    <dbReference type="NCBI Taxonomy" id="1775474"/>
    <lineage>
        <taxon>Bacteria</taxon>
        <taxon>Pseudomonadati</taxon>
        <taxon>Pseudomonadota</taxon>
        <taxon>Betaproteobacteria</taxon>
        <taxon>Burkholderiales</taxon>
        <taxon>Comamonadaceae</taxon>
        <taxon>Variovorax</taxon>
    </lineage>
</organism>
<keyword evidence="1" id="KW-0472">Membrane</keyword>
<dbReference type="Pfam" id="PF10734">
    <property type="entry name" value="DUF2523"/>
    <property type="match status" value="1"/>
</dbReference>
<proteinExistence type="predicted"/>
<name>A0A840G9U0_9BURK</name>
<reference evidence="2 3" key="1">
    <citation type="submission" date="2020-08" db="EMBL/GenBank/DDBJ databases">
        <title>Genomic Encyclopedia of Type Strains, Phase IV (KMG-V): Genome sequencing to study the core and pangenomes of soil and plant-associated prokaryotes.</title>
        <authorList>
            <person name="Whitman W."/>
        </authorList>
    </citation>
    <scope>NUCLEOTIDE SEQUENCE [LARGE SCALE GENOMIC DNA]</scope>
    <source>
        <strain evidence="2 3">34/80</strain>
    </source>
</reference>
<gene>
    <name evidence="2" type="ORF">GGD71_006421</name>
</gene>
<feature type="transmembrane region" description="Helical" evidence="1">
    <location>
        <begin position="66"/>
        <end position="85"/>
    </location>
</feature>
<comment type="caution">
    <text evidence="2">The sequence shown here is derived from an EMBL/GenBank/DDBJ whole genome shotgun (WGS) entry which is preliminary data.</text>
</comment>
<evidence type="ECO:0000256" key="1">
    <source>
        <dbReference type="SAM" id="Phobius"/>
    </source>
</evidence>
<dbReference type="Proteomes" id="UP000524450">
    <property type="component" value="Unassembled WGS sequence"/>
</dbReference>
<evidence type="ECO:0000313" key="3">
    <source>
        <dbReference type="Proteomes" id="UP000524450"/>
    </source>
</evidence>
<dbReference type="AlphaFoldDB" id="A0A840G9U0"/>
<evidence type="ECO:0000313" key="2">
    <source>
        <dbReference type="EMBL" id="MBB4225608.1"/>
    </source>
</evidence>
<protein>
    <recommendedName>
        <fullName evidence="4">DUF2523 domain-containing protein</fullName>
    </recommendedName>
</protein>
<accession>A0A840G9U0</accession>